<dbReference type="InterPro" id="IPR011051">
    <property type="entry name" value="RmlC_Cupin_sf"/>
</dbReference>
<proteinExistence type="predicted"/>
<dbReference type="Pfam" id="PF07883">
    <property type="entry name" value="Cupin_2"/>
    <property type="match status" value="1"/>
</dbReference>
<dbReference type="GO" id="GO:0051213">
    <property type="term" value="F:dioxygenase activity"/>
    <property type="evidence" value="ECO:0007669"/>
    <property type="project" value="UniProtKB-KW"/>
</dbReference>
<protein>
    <submittedName>
        <fullName evidence="2">Quercetin dioxygenase-like cupin family protein</fullName>
    </submittedName>
</protein>
<evidence type="ECO:0000259" key="1">
    <source>
        <dbReference type="Pfam" id="PF07883"/>
    </source>
</evidence>
<dbReference type="SUPFAM" id="SSF51182">
    <property type="entry name" value="RmlC-like cupins"/>
    <property type="match status" value="1"/>
</dbReference>
<comment type="caution">
    <text evidence="2">The sequence shown here is derived from an EMBL/GenBank/DDBJ whole genome shotgun (WGS) entry which is preliminary data.</text>
</comment>
<dbReference type="PANTHER" id="PTHR37694">
    <property type="entry name" value="SLR8022 PROTEIN"/>
    <property type="match status" value="1"/>
</dbReference>
<reference evidence="2" key="1">
    <citation type="submission" date="2020-08" db="EMBL/GenBank/DDBJ databases">
        <title>Genomic Encyclopedia of Type Strains, Phase IV (KMG-V): Genome sequencing to study the core and pangenomes of soil and plant-associated prokaryotes.</title>
        <authorList>
            <person name="Whitman W."/>
        </authorList>
    </citation>
    <scope>NUCLEOTIDE SEQUENCE [LARGE SCALE GENOMIC DNA]</scope>
    <source>
        <strain evidence="2">M8UP27</strain>
    </source>
</reference>
<accession>A0A7W8IFL5</accession>
<evidence type="ECO:0000313" key="2">
    <source>
        <dbReference type="EMBL" id="MBB5316314.1"/>
    </source>
</evidence>
<dbReference type="InterPro" id="IPR013096">
    <property type="entry name" value="Cupin_2"/>
</dbReference>
<dbReference type="CDD" id="cd02230">
    <property type="entry name" value="cupin_HP0902-like"/>
    <property type="match status" value="1"/>
</dbReference>
<sequence>MTTSLKDGTMIDKMAQFDLPQEIADSEQKKPWQSGQYAKTLFKKHDLRVVLILMENAAKMKEHHADGTLSVQVLKGQIRFTVHGKPHDLKTGELITLGASIRHEVEALQDSAFLLTISWPSNQDLLAMKHRGYGT</sequence>
<dbReference type="Proteomes" id="UP000568106">
    <property type="component" value="Unassembled WGS sequence"/>
</dbReference>
<dbReference type="EMBL" id="JACHDY010000001">
    <property type="protein sequence ID" value="MBB5316314.1"/>
    <property type="molecule type" value="Genomic_DNA"/>
</dbReference>
<organism evidence="2 3">
    <name type="scientific">Tunturiibacter empetritectus</name>
    <dbReference type="NCBI Taxonomy" id="3069691"/>
    <lineage>
        <taxon>Bacteria</taxon>
        <taxon>Pseudomonadati</taxon>
        <taxon>Acidobacteriota</taxon>
        <taxon>Terriglobia</taxon>
        <taxon>Terriglobales</taxon>
        <taxon>Acidobacteriaceae</taxon>
        <taxon>Tunturiibacter</taxon>
    </lineage>
</organism>
<evidence type="ECO:0000313" key="3">
    <source>
        <dbReference type="Proteomes" id="UP000568106"/>
    </source>
</evidence>
<name>A0A7W8IFL5_9BACT</name>
<dbReference type="InterPro" id="IPR014710">
    <property type="entry name" value="RmlC-like_jellyroll"/>
</dbReference>
<gene>
    <name evidence="2" type="ORF">HDF09_000964</name>
</gene>
<dbReference type="Gene3D" id="2.60.120.10">
    <property type="entry name" value="Jelly Rolls"/>
    <property type="match status" value="1"/>
</dbReference>
<keyword evidence="3" id="KW-1185">Reference proteome</keyword>
<dbReference type="AlphaFoldDB" id="A0A7W8IFL5"/>
<dbReference type="PANTHER" id="PTHR37694:SF1">
    <property type="entry name" value="SLR8022 PROTEIN"/>
    <property type="match status" value="1"/>
</dbReference>
<feature type="domain" description="Cupin type-2" evidence="1">
    <location>
        <begin position="59"/>
        <end position="112"/>
    </location>
</feature>